<keyword evidence="4" id="KW-0479">Metal-binding</keyword>
<keyword evidence="6" id="KW-1185">Reference proteome</keyword>
<comment type="caution">
    <text evidence="5">The sequence shown here is derived from an EMBL/GenBank/DDBJ whole genome shotgun (WGS) entry which is preliminary data.</text>
</comment>
<protein>
    <recommendedName>
        <fullName evidence="4">Terpene synthase</fullName>
        <ecNumber evidence="4">4.2.3.-</ecNumber>
    </recommendedName>
</protein>
<evidence type="ECO:0000256" key="3">
    <source>
        <dbReference type="ARBA" id="ARBA00022842"/>
    </source>
</evidence>
<evidence type="ECO:0000313" key="5">
    <source>
        <dbReference type="EMBL" id="KAL2062541.1"/>
    </source>
</evidence>
<dbReference type="InterPro" id="IPR034686">
    <property type="entry name" value="Terpene_cyclase-like_2"/>
</dbReference>
<dbReference type="InterPro" id="IPR008949">
    <property type="entry name" value="Isoprenoid_synthase_dom_sf"/>
</dbReference>
<evidence type="ECO:0000256" key="4">
    <source>
        <dbReference type="RuleBase" id="RU366034"/>
    </source>
</evidence>
<organism evidence="5 6">
    <name type="scientific">Oculimacula yallundae</name>
    <dbReference type="NCBI Taxonomy" id="86028"/>
    <lineage>
        <taxon>Eukaryota</taxon>
        <taxon>Fungi</taxon>
        <taxon>Dikarya</taxon>
        <taxon>Ascomycota</taxon>
        <taxon>Pezizomycotina</taxon>
        <taxon>Leotiomycetes</taxon>
        <taxon>Helotiales</taxon>
        <taxon>Ploettnerulaceae</taxon>
        <taxon>Oculimacula</taxon>
    </lineage>
</organism>
<evidence type="ECO:0000256" key="1">
    <source>
        <dbReference type="ARBA" id="ARBA00001946"/>
    </source>
</evidence>
<dbReference type="Gene3D" id="1.10.600.10">
    <property type="entry name" value="Farnesyl Diphosphate Synthase"/>
    <property type="match status" value="1"/>
</dbReference>
<accession>A0ABR4BZ72</accession>
<dbReference type="EC" id="4.2.3.-" evidence="4"/>
<dbReference type="PANTHER" id="PTHR35201">
    <property type="entry name" value="TERPENE SYNTHASE"/>
    <property type="match status" value="1"/>
</dbReference>
<gene>
    <name evidence="5" type="ORF">VTL71DRAFT_6807</name>
</gene>
<sequence length="316" mass="36924">MVLIPDLFESFMSRKPETNVHYDEAGEESLQWTIMSCKYNEKEADRMRGGDFAYFAAVTVPDVDRERMKIVADWLNWVFVFDDQLDDGPLGVLEDEAREYIDCTLAMLEGFKVDLSDVQPIQWVLRDIWRRVQKDTRSTSGAKKRWLEHMKKYLGALRSSIGFLPSTHLEDSISGYFEYRFYSIGVLVLFTWVELACGLVIPDEVFENEALMKLEKIGVELQMLANDCVSYHREKDQSCPHNIVHLFIHHGLTEQAAYDTIQTMLRERYRQWYIALADLPVWGESIDEQVHRYIKGIQDVASANAHWRYSIIQNIF</sequence>
<dbReference type="Pfam" id="PF19086">
    <property type="entry name" value="Terpene_syn_C_2"/>
    <property type="match status" value="1"/>
</dbReference>
<comment type="similarity">
    <text evidence="2 4">Belongs to the terpene synthase family.</text>
</comment>
<dbReference type="EMBL" id="JAZHXI010000017">
    <property type="protein sequence ID" value="KAL2062541.1"/>
    <property type="molecule type" value="Genomic_DNA"/>
</dbReference>
<evidence type="ECO:0000313" key="6">
    <source>
        <dbReference type="Proteomes" id="UP001595075"/>
    </source>
</evidence>
<proteinExistence type="inferred from homology"/>
<dbReference type="Proteomes" id="UP001595075">
    <property type="component" value="Unassembled WGS sequence"/>
</dbReference>
<comment type="cofactor">
    <cofactor evidence="1 4">
        <name>Mg(2+)</name>
        <dbReference type="ChEBI" id="CHEBI:18420"/>
    </cofactor>
</comment>
<keyword evidence="3 4" id="KW-0460">Magnesium</keyword>
<reference evidence="5 6" key="1">
    <citation type="journal article" date="2024" name="Commun. Biol.">
        <title>Comparative genomic analysis of thermophilic fungi reveals convergent evolutionary adaptations and gene losses.</title>
        <authorList>
            <person name="Steindorff A.S."/>
            <person name="Aguilar-Pontes M.V."/>
            <person name="Robinson A.J."/>
            <person name="Andreopoulos B."/>
            <person name="LaButti K."/>
            <person name="Kuo A."/>
            <person name="Mondo S."/>
            <person name="Riley R."/>
            <person name="Otillar R."/>
            <person name="Haridas S."/>
            <person name="Lipzen A."/>
            <person name="Grimwood J."/>
            <person name="Schmutz J."/>
            <person name="Clum A."/>
            <person name="Reid I.D."/>
            <person name="Moisan M.C."/>
            <person name="Butler G."/>
            <person name="Nguyen T.T.M."/>
            <person name="Dewar K."/>
            <person name="Conant G."/>
            <person name="Drula E."/>
            <person name="Henrissat B."/>
            <person name="Hansel C."/>
            <person name="Singer S."/>
            <person name="Hutchinson M.I."/>
            <person name="de Vries R.P."/>
            <person name="Natvig D.O."/>
            <person name="Powell A.J."/>
            <person name="Tsang A."/>
            <person name="Grigoriev I.V."/>
        </authorList>
    </citation>
    <scope>NUCLEOTIDE SEQUENCE [LARGE SCALE GENOMIC DNA]</scope>
    <source>
        <strain evidence="5 6">CBS 494.80</strain>
    </source>
</reference>
<dbReference type="PANTHER" id="PTHR35201:SF4">
    <property type="entry name" value="BETA-PINACENE SYNTHASE-RELATED"/>
    <property type="match status" value="1"/>
</dbReference>
<keyword evidence="4" id="KW-0456">Lyase</keyword>
<dbReference type="SUPFAM" id="SSF48576">
    <property type="entry name" value="Terpenoid synthases"/>
    <property type="match status" value="1"/>
</dbReference>
<evidence type="ECO:0000256" key="2">
    <source>
        <dbReference type="ARBA" id="ARBA00006333"/>
    </source>
</evidence>
<name>A0ABR4BZ72_9HELO</name>